<reference evidence="1 2" key="2">
    <citation type="submission" date="2018-11" db="EMBL/GenBank/DDBJ databases">
        <authorList>
            <consortium name="Pathogen Informatics"/>
        </authorList>
    </citation>
    <scope>NUCLEOTIDE SEQUENCE [LARGE SCALE GENOMIC DNA]</scope>
</reference>
<dbReference type="Proteomes" id="UP000271162">
    <property type="component" value="Unassembled WGS sequence"/>
</dbReference>
<evidence type="ECO:0000313" key="2">
    <source>
        <dbReference type="Proteomes" id="UP000271162"/>
    </source>
</evidence>
<proteinExistence type="predicted"/>
<dbReference type="STRING" id="27835.A0A0N4YDG5"/>
<dbReference type="AlphaFoldDB" id="A0A0N4YDG5"/>
<gene>
    <name evidence="1" type="ORF">NBR_LOCUS14663</name>
</gene>
<protein>
    <submittedName>
        <fullName evidence="1 3">Uncharacterized protein</fullName>
    </submittedName>
</protein>
<sequence>MIDRQTWLWTEEDKEKARAKKRLYNVFLCNKTAANWSTYREARRVAKKAVAIAKAAHYDEVSRRLETHDGERLIYRVARTRQRQSEDVGKFHGVNNDHDQLIMDTKKDMERWRNYFEKTSTEEFPHPPLPQAEPIPGPILPISAEEVVLALRKMKPGKATGPDDVAAELWKSRHWNPAN</sequence>
<dbReference type="OMA" id="QIMERWR"/>
<reference evidence="3" key="1">
    <citation type="submission" date="2017-02" db="UniProtKB">
        <authorList>
            <consortium name="WormBaseParasite"/>
        </authorList>
    </citation>
    <scope>IDENTIFICATION</scope>
</reference>
<accession>A0A0N4YDG5</accession>
<dbReference type="WBParaSite" id="NBR_0001466201-mRNA-1">
    <property type="protein sequence ID" value="NBR_0001466201-mRNA-1"/>
    <property type="gene ID" value="NBR_0001466201"/>
</dbReference>
<dbReference type="EMBL" id="UYSL01021444">
    <property type="protein sequence ID" value="VDL78252.1"/>
    <property type="molecule type" value="Genomic_DNA"/>
</dbReference>
<evidence type="ECO:0000313" key="1">
    <source>
        <dbReference type="EMBL" id="VDL78252.1"/>
    </source>
</evidence>
<keyword evidence="2" id="KW-1185">Reference proteome</keyword>
<name>A0A0N4YDG5_NIPBR</name>
<organism evidence="3">
    <name type="scientific">Nippostrongylus brasiliensis</name>
    <name type="common">Rat hookworm</name>
    <dbReference type="NCBI Taxonomy" id="27835"/>
    <lineage>
        <taxon>Eukaryota</taxon>
        <taxon>Metazoa</taxon>
        <taxon>Ecdysozoa</taxon>
        <taxon>Nematoda</taxon>
        <taxon>Chromadorea</taxon>
        <taxon>Rhabditida</taxon>
        <taxon>Rhabditina</taxon>
        <taxon>Rhabditomorpha</taxon>
        <taxon>Strongyloidea</taxon>
        <taxon>Heligmosomidae</taxon>
        <taxon>Nippostrongylus</taxon>
    </lineage>
</organism>
<evidence type="ECO:0000313" key="3">
    <source>
        <dbReference type="WBParaSite" id="NBR_0001466201-mRNA-1"/>
    </source>
</evidence>